<sequence>MGEMIGSDQNGFLLWCRLLEEGLTRDDDCDGCEDGSEVEQELLALALVAFPFITTPCEEAKLISNGKVHIRETGEELRGKNKSMLLVCFCW</sequence>
<evidence type="ECO:0000313" key="2">
    <source>
        <dbReference type="Proteomes" id="UP001454036"/>
    </source>
</evidence>
<proteinExistence type="predicted"/>
<dbReference type="AlphaFoldDB" id="A0AAV3Q1R0"/>
<protein>
    <submittedName>
        <fullName evidence="1">Uncharacterized protein</fullName>
    </submittedName>
</protein>
<comment type="caution">
    <text evidence="1">The sequence shown here is derived from an EMBL/GenBank/DDBJ whole genome shotgun (WGS) entry which is preliminary data.</text>
</comment>
<evidence type="ECO:0000313" key="1">
    <source>
        <dbReference type="EMBL" id="GAA0156408.1"/>
    </source>
</evidence>
<dbReference type="Proteomes" id="UP001454036">
    <property type="component" value="Unassembled WGS sequence"/>
</dbReference>
<reference evidence="1 2" key="1">
    <citation type="submission" date="2024-01" db="EMBL/GenBank/DDBJ databases">
        <title>The complete chloroplast genome sequence of Lithospermum erythrorhizon: insights into the phylogenetic relationship among Boraginaceae species and the maternal lineages of purple gromwells.</title>
        <authorList>
            <person name="Okada T."/>
            <person name="Watanabe K."/>
        </authorList>
    </citation>
    <scope>NUCLEOTIDE SEQUENCE [LARGE SCALE GENOMIC DNA]</scope>
</reference>
<name>A0AAV3Q1R0_LITER</name>
<gene>
    <name evidence="1" type="ORF">LIER_13918</name>
</gene>
<accession>A0AAV3Q1R0</accession>
<dbReference type="EMBL" id="BAABME010002857">
    <property type="protein sequence ID" value="GAA0156408.1"/>
    <property type="molecule type" value="Genomic_DNA"/>
</dbReference>
<keyword evidence="2" id="KW-1185">Reference proteome</keyword>
<organism evidence="1 2">
    <name type="scientific">Lithospermum erythrorhizon</name>
    <name type="common">Purple gromwell</name>
    <name type="synonym">Lithospermum officinale var. erythrorhizon</name>
    <dbReference type="NCBI Taxonomy" id="34254"/>
    <lineage>
        <taxon>Eukaryota</taxon>
        <taxon>Viridiplantae</taxon>
        <taxon>Streptophyta</taxon>
        <taxon>Embryophyta</taxon>
        <taxon>Tracheophyta</taxon>
        <taxon>Spermatophyta</taxon>
        <taxon>Magnoliopsida</taxon>
        <taxon>eudicotyledons</taxon>
        <taxon>Gunneridae</taxon>
        <taxon>Pentapetalae</taxon>
        <taxon>asterids</taxon>
        <taxon>lamiids</taxon>
        <taxon>Boraginales</taxon>
        <taxon>Boraginaceae</taxon>
        <taxon>Boraginoideae</taxon>
        <taxon>Lithospermeae</taxon>
        <taxon>Lithospermum</taxon>
    </lineage>
</organism>